<dbReference type="Gene3D" id="3.40.50.300">
    <property type="entry name" value="P-loop containing nucleotide triphosphate hydrolases"/>
    <property type="match status" value="1"/>
</dbReference>
<dbReference type="GO" id="GO:0005634">
    <property type="term" value="C:nucleus"/>
    <property type="evidence" value="ECO:0007669"/>
    <property type="project" value="TreeGrafter"/>
</dbReference>
<dbReference type="GO" id="GO:0005524">
    <property type="term" value="F:ATP binding"/>
    <property type="evidence" value="ECO:0007669"/>
    <property type="project" value="UniProtKB-KW"/>
</dbReference>
<dbReference type="SMART" id="SM00488">
    <property type="entry name" value="DEXDc2"/>
    <property type="match status" value="1"/>
</dbReference>
<gene>
    <name evidence="12" type="ORF">SYNPS1DRAFT_11860</name>
</gene>
<keyword evidence="6" id="KW-0131">Cell cycle</keyword>
<evidence type="ECO:0000256" key="4">
    <source>
        <dbReference type="ARBA" id="ARBA00022801"/>
    </source>
</evidence>
<keyword evidence="4" id="KW-0378">Hydrolase</keyword>
<dbReference type="Proteomes" id="UP000278143">
    <property type="component" value="Unassembled WGS sequence"/>
</dbReference>
<evidence type="ECO:0000256" key="1">
    <source>
        <dbReference type="ARBA" id="ARBA00016387"/>
    </source>
</evidence>
<evidence type="ECO:0000313" key="12">
    <source>
        <dbReference type="EMBL" id="RKP27991.1"/>
    </source>
</evidence>
<dbReference type="EMBL" id="KZ989128">
    <property type="protein sequence ID" value="RKP27991.1"/>
    <property type="molecule type" value="Genomic_DNA"/>
</dbReference>
<dbReference type="AlphaFoldDB" id="A0A4P9Z7U3"/>
<dbReference type="SUPFAM" id="SSF52540">
    <property type="entry name" value="P-loop containing nucleoside triphosphate hydrolases"/>
    <property type="match status" value="1"/>
</dbReference>
<proteinExistence type="predicted"/>
<accession>A0A4P9Z7U3</accession>
<keyword evidence="3" id="KW-0547">Nucleotide-binding</keyword>
<dbReference type="GO" id="GO:0003678">
    <property type="term" value="F:DNA helicase activity"/>
    <property type="evidence" value="ECO:0007669"/>
    <property type="project" value="InterPro"/>
</dbReference>
<dbReference type="InterPro" id="IPR014013">
    <property type="entry name" value="Helic_SF1/SF2_ATP-bd_DinG/Rad3"/>
</dbReference>
<evidence type="ECO:0000313" key="13">
    <source>
        <dbReference type="Proteomes" id="UP000278143"/>
    </source>
</evidence>
<dbReference type="InterPro" id="IPR027417">
    <property type="entry name" value="P-loop_NTPase"/>
</dbReference>
<evidence type="ECO:0000256" key="2">
    <source>
        <dbReference type="ARBA" id="ARBA00017386"/>
    </source>
</evidence>
<dbReference type="InterPro" id="IPR045028">
    <property type="entry name" value="DinG/Rad3-like"/>
</dbReference>
<dbReference type="InterPro" id="IPR006554">
    <property type="entry name" value="Helicase-like_DEXD_c2"/>
</dbReference>
<protein>
    <recommendedName>
        <fullName evidence="2">ATP-dependent DNA helicase CHL1</fullName>
    </recommendedName>
    <alternativeName>
        <fullName evidence="1">ATP-dependent DNA helicase chl1</fullName>
    </alternativeName>
    <alternativeName>
        <fullName evidence="7">Chromosome loss protein 1</fullName>
    </alternativeName>
    <alternativeName>
        <fullName evidence="8 9">DNA 5'-3' helicase CHL1</fullName>
    </alternativeName>
</protein>
<dbReference type="GO" id="GO:0016818">
    <property type="term" value="F:hydrolase activity, acting on acid anhydrides, in phosphorus-containing anhydrides"/>
    <property type="evidence" value="ECO:0007669"/>
    <property type="project" value="InterPro"/>
</dbReference>
<comment type="function">
    <text evidence="10">ATP-dependent DNA helicase important for chromosome transmission and normal cell cycle progression in G(2)/M. May have a role in changing DNA topology to allow the loading of proteins involved in maintaining sister chromatid cohesion in the vicinity of the centromeres. Has a specific role in chromosome segregation during meiosis II.</text>
</comment>
<evidence type="ECO:0000256" key="6">
    <source>
        <dbReference type="ARBA" id="ARBA00023306"/>
    </source>
</evidence>
<dbReference type="PANTHER" id="PTHR11472">
    <property type="entry name" value="DNA REPAIR DEAD HELICASE RAD3/XP-D SUBFAMILY MEMBER"/>
    <property type="match status" value="1"/>
</dbReference>
<evidence type="ECO:0000256" key="7">
    <source>
        <dbReference type="ARBA" id="ARBA00029709"/>
    </source>
</evidence>
<dbReference type="PROSITE" id="PS51193">
    <property type="entry name" value="HELICASE_ATP_BIND_2"/>
    <property type="match status" value="1"/>
</dbReference>
<evidence type="ECO:0000256" key="3">
    <source>
        <dbReference type="ARBA" id="ARBA00022741"/>
    </source>
</evidence>
<dbReference type="PANTHER" id="PTHR11472:SF41">
    <property type="entry name" value="ATP-DEPENDENT DNA HELICASE DDX11-RELATED"/>
    <property type="match status" value="1"/>
</dbReference>
<reference evidence="13" key="1">
    <citation type="journal article" date="2018" name="Nat. Microbiol.">
        <title>Leveraging single-cell genomics to expand the fungal tree of life.</title>
        <authorList>
            <person name="Ahrendt S.R."/>
            <person name="Quandt C.A."/>
            <person name="Ciobanu D."/>
            <person name="Clum A."/>
            <person name="Salamov A."/>
            <person name="Andreopoulos B."/>
            <person name="Cheng J.F."/>
            <person name="Woyke T."/>
            <person name="Pelin A."/>
            <person name="Henrissat B."/>
            <person name="Reynolds N.K."/>
            <person name="Benny G.L."/>
            <person name="Smith M.E."/>
            <person name="James T.Y."/>
            <person name="Grigoriev I.V."/>
        </authorList>
    </citation>
    <scope>NUCLEOTIDE SEQUENCE [LARGE SCALE GENOMIC DNA]</scope>
    <source>
        <strain evidence="13">Benny S71-1</strain>
    </source>
</reference>
<evidence type="ECO:0000256" key="9">
    <source>
        <dbReference type="ARBA" id="ARBA00045008"/>
    </source>
</evidence>
<keyword evidence="13" id="KW-1185">Reference proteome</keyword>
<evidence type="ECO:0000259" key="11">
    <source>
        <dbReference type="PROSITE" id="PS51193"/>
    </source>
</evidence>
<evidence type="ECO:0000256" key="8">
    <source>
        <dbReference type="ARBA" id="ARBA00044998"/>
    </source>
</evidence>
<feature type="domain" description="Helicase ATP-binding" evidence="11">
    <location>
        <begin position="20"/>
        <end position="209"/>
    </location>
</feature>
<evidence type="ECO:0000256" key="10">
    <source>
        <dbReference type="ARBA" id="ARBA00045702"/>
    </source>
</evidence>
<name>A0A4P9Z7U3_9FUNG</name>
<organism evidence="12 13">
    <name type="scientific">Syncephalis pseudoplumigaleata</name>
    <dbReference type="NCBI Taxonomy" id="1712513"/>
    <lineage>
        <taxon>Eukaryota</taxon>
        <taxon>Fungi</taxon>
        <taxon>Fungi incertae sedis</taxon>
        <taxon>Zoopagomycota</taxon>
        <taxon>Zoopagomycotina</taxon>
        <taxon>Zoopagomycetes</taxon>
        <taxon>Zoopagales</taxon>
        <taxon>Piptocephalidaceae</taxon>
        <taxon>Syncephalis</taxon>
    </lineage>
</organism>
<dbReference type="OrthoDB" id="267079at2759"/>
<dbReference type="GO" id="GO:0034085">
    <property type="term" value="P:establishment of sister chromatid cohesion"/>
    <property type="evidence" value="ECO:0007669"/>
    <property type="project" value="TreeGrafter"/>
</dbReference>
<sequence length="209" mass="23104">MSHAPASTEPVVPALSAPDEADAYRFPFAPYDIQLDFMRHLYTTLEEGKIGIFESPTGTGKSLSLLCGALRWIKDNNARSDQQHEAALRQRLQAAHGDGRRIGRRWACCLWHAAPAAESEWIVQHQIDRWRREQADIREAKEARRAAAQHARNKARCISHKGTSANAASAKRQVCAHGGRAACTADIIVLRAEERGDRSHRAGGRLSPG</sequence>
<evidence type="ECO:0000256" key="5">
    <source>
        <dbReference type="ARBA" id="ARBA00022840"/>
    </source>
</evidence>
<keyword evidence="5" id="KW-0067">ATP-binding</keyword>